<gene>
    <name evidence="2" type="ORF">BGZ96_001066</name>
</gene>
<proteinExistence type="predicted"/>
<evidence type="ECO:0000313" key="3">
    <source>
        <dbReference type="Proteomes" id="UP001194696"/>
    </source>
</evidence>
<feature type="transmembrane region" description="Helical" evidence="1">
    <location>
        <begin position="480"/>
        <end position="501"/>
    </location>
</feature>
<keyword evidence="1" id="KW-1133">Transmembrane helix</keyword>
<evidence type="ECO:0000256" key="1">
    <source>
        <dbReference type="SAM" id="Phobius"/>
    </source>
</evidence>
<keyword evidence="1" id="KW-0812">Transmembrane</keyword>
<accession>A0ABQ7JN04</accession>
<protein>
    <recommendedName>
        <fullName evidence="4">Transmembrane protein</fullName>
    </recommendedName>
</protein>
<dbReference type="EMBL" id="JAAAIM010001168">
    <property type="protein sequence ID" value="KAG0281628.1"/>
    <property type="molecule type" value="Genomic_DNA"/>
</dbReference>
<comment type="caution">
    <text evidence="2">The sequence shown here is derived from an EMBL/GenBank/DDBJ whole genome shotgun (WGS) entry which is preliminary data.</text>
</comment>
<sequence>MFTSLPFVFISLFFTLFGFLLIGALGALLDLYSTSKAEYASSIRWSQQGGYLEMFRILRNSFRHVPRRATAAMIITIVASVVAPFASVGLGRMVHQVDIEINPGSTLSQTSQILKDVLVSRGWTQFLARSTTMEDALKTMLVDPQYIVDMDPGKQYTPKTYGYKVDCNRFNTVIVRNITTAILDPKAALNQPNDGCAIIGFDTTIIYFEWALANATNQRINDGLYKVIAPGTFADDTIMDVAPAVFFSDSRLCYSPPGVRSFYKDTPRSGMTFSPSTMIFKCRYPTGEMQVAASTSFTFSVRHVEDFANVTSAIFDDTTDLPLLDIMDTLTRNGTFASLTNNATMVILTDTSGAMVHYLSCVSRWVTKGSDLSLLCQYIVVDAFSTTAHPGDPAIAAIVRNKPVGLFDDMSMIVMRHVASSSTNTGMTVYSVSSILNATSAATRYLASLGPNLVMDVENQILTILYDTFEIQSVTEIPTVLFWVMVTVMAVCALLMAYSMIKIDTIHSGTLYMVIYEKLVQKNEPALMYCNFEPLAFDGIQIIVGGLHKPKKSEA</sequence>
<name>A0ABQ7JN04_9FUNG</name>
<feature type="transmembrane region" description="Helical" evidence="1">
    <location>
        <begin position="6"/>
        <end position="29"/>
    </location>
</feature>
<reference evidence="2 3" key="1">
    <citation type="journal article" date="2020" name="Fungal Divers.">
        <title>Resolving the Mortierellaceae phylogeny through synthesis of multi-gene phylogenetics and phylogenomics.</title>
        <authorList>
            <person name="Vandepol N."/>
            <person name="Liber J."/>
            <person name="Desiro A."/>
            <person name="Na H."/>
            <person name="Kennedy M."/>
            <person name="Barry K."/>
            <person name="Grigoriev I.V."/>
            <person name="Miller A.N."/>
            <person name="O'Donnell K."/>
            <person name="Stajich J.E."/>
            <person name="Bonito G."/>
        </authorList>
    </citation>
    <scope>NUCLEOTIDE SEQUENCE [LARGE SCALE GENOMIC DNA]</scope>
    <source>
        <strain evidence="2 3">AD045</strain>
    </source>
</reference>
<dbReference type="Proteomes" id="UP001194696">
    <property type="component" value="Unassembled WGS sequence"/>
</dbReference>
<keyword evidence="1" id="KW-0472">Membrane</keyword>
<organism evidence="2 3">
    <name type="scientific">Linnemannia gamsii</name>
    <dbReference type="NCBI Taxonomy" id="64522"/>
    <lineage>
        <taxon>Eukaryota</taxon>
        <taxon>Fungi</taxon>
        <taxon>Fungi incertae sedis</taxon>
        <taxon>Mucoromycota</taxon>
        <taxon>Mortierellomycotina</taxon>
        <taxon>Mortierellomycetes</taxon>
        <taxon>Mortierellales</taxon>
        <taxon>Mortierellaceae</taxon>
        <taxon>Linnemannia</taxon>
    </lineage>
</organism>
<evidence type="ECO:0000313" key="2">
    <source>
        <dbReference type="EMBL" id="KAG0281628.1"/>
    </source>
</evidence>
<evidence type="ECO:0008006" key="4">
    <source>
        <dbReference type="Google" id="ProtNLM"/>
    </source>
</evidence>
<feature type="transmembrane region" description="Helical" evidence="1">
    <location>
        <begin position="69"/>
        <end position="90"/>
    </location>
</feature>
<keyword evidence="3" id="KW-1185">Reference proteome</keyword>